<feature type="coiled-coil region" evidence="12">
    <location>
        <begin position="669"/>
        <end position="1001"/>
    </location>
</feature>
<dbReference type="Pfam" id="PF06470">
    <property type="entry name" value="SMC_hinge"/>
    <property type="match status" value="1"/>
</dbReference>
<dbReference type="EMBL" id="CCKQ01000353">
    <property type="protein sequence ID" value="CDW71413.1"/>
    <property type="molecule type" value="Genomic_DNA"/>
</dbReference>
<accession>A0A077ZNB8</accession>
<feature type="domain" description="SMC hinge" evidence="14">
    <location>
        <begin position="503"/>
        <end position="622"/>
    </location>
</feature>
<evidence type="ECO:0000256" key="7">
    <source>
        <dbReference type="ARBA" id="ARBA00023054"/>
    </source>
</evidence>
<evidence type="ECO:0000256" key="1">
    <source>
        <dbReference type="ARBA" id="ARBA00004123"/>
    </source>
</evidence>
<dbReference type="Gene3D" id="3.40.50.300">
    <property type="entry name" value="P-loop containing nucleotide triphosphate hydrolases"/>
    <property type="match status" value="2"/>
</dbReference>
<evidence type="ECO:0000256" key="4">
    <source>
        <dbReference type="ARBA" id="ARBA00022741"/>
    </source>
</evidence>
<dbReference type="OrthoDB" id="10255539at2759"/>
<keyword evidence="9 11" id="KW-0539">Nucleus</keyword>
<dbReference type="GO" id="GO:0005634">
    <property type="term" value="C:nucleus"/>
    <property type="evidence" value="ECO:0007669"/>
    <property type="project" value="UniProtKB-SubCell"/>
</dbReference>
<dbReference type="AlphaFoldDB" id="A0A077ZNB8"/>
<feature type="region of interest" description="Disordered" evidence="13">
    <location>
        <begin position="1155"/>
        <end position="1200"/>
    </location>
</feature>
<dbReference type="InterPro" id="IPR010935">
    <property type="entry name" value="SMC_hinge"/>
</dbReference>
<evidence type="ECO:0000256" key="5">
    <source>
        <dbReference type="ARBA" id="ARBA00022776"/>
    </source>
</evidence>
<evidence type="ECO:0000256" key="8">
    <source>
        <dbReference type="ARBA" id="ARBA00023067"/>
    </source>
</evidence>
<dbReference type="SUPFAM" id="SSF52540">
    <property type="entry name" value="P-loop containing nucleoside triphosphate hydrolases"/>
    <property type="match status" value="2"/>
</dbReference>
<dbReference type="PROSITE" id="PS00211">
    <property type="entry name" value="ABC_TRANSPORTER_1"/>
    <property type="match status" value="1"/>
</dbReference>
<dbReference type="InterPro" id="IPR027120">
    <property type="entry name" value="Smc2_ABC"/>
</dbReference>
<dbReference type="InterPro" id="IPR017871">
    <property type="entry name" value="ABC_transporter-like_CS"/>
</dbReference>
<dbReference type="GO" id="GO:0005524">
    <property type="term" value="F:ATP binding"/>
    <property type="evidence" value="ECO:0007669"/>
    <property type="project" value="UniProtKB-KW"/>
</dbReference>
<evidence type="ECO:0000313" key="16">
    <source>
        <dbReference type="Proteomes" id="UP000039865"/>
    </source>
</evidence>
<evidence type="ECO:0000256" key="12">
    <source>
        <dbReference type="SAM" id="Coils"/>
    </source>
</evidence>
<protein>
    <recommendedName>
        <fullName evidence="11">Structural maintenance of chromosomes protein</fullName>
    </recommendedName>
</protein>
<keyword evidence="5" id="KW-0498">Mitosis</keyword>
<dbReference type="SUPFAM" id="SSF75553">
    <property type="entry name" value="Smc hinge domain"/>
    <property type="match status" value="1"/>
</dbReference>
<keyword evidence="3" id="KW-0132">Cell division</keyword>
<evidence type="ECO:0000256" key="13">
    <source>
        <dbReference type="SAM" id="MobiDB-lite"/>
    </source>
</evidence>
<dbReference type="CDD" id="cd03273">
    <property type="entry name" value="ABC_SMC2_euk"/>
    <property type="match status" value="1"/>
</dbReference>
<reference evidence="15 16" key="1">
    <citation type="submission" date="2014-06" db="EMBL/GenBank/DDBJ databases">
        <authorList>
            <person name="Swart Estienne"/>
        </authorList>
    </citation>
    <scope>NUCLEOTIDE SEQUENCE [LARGE SCALE GENOMIC DNA]</scope>
    <source>
        <strain evidence="15 16">130c</strain>
    </source>
</reference>
<dbReference type="FunCoup" id="A0A077ZNB8">
    <property type="interactions" value="455"/>
</dbReference>
<dbReference type="InterPro" id="IPR024704">
    <property type="entry name" value="SMC"/>
</dbReference>
<evidence type="ECO:0000256" key="3">
    <source>
        <dbReference type="ARBA" id="ARBA00022618"/>
    </source>
</evidence>
<dbReference type="InterPro" id="IPR027417">
    <property type="entry name" value="P-loop_NTPase"/>
</dbReference>
<evidence type="ECO:0000256" key="6">
    <source>
        <dbReference type="ARBA" id="ARBA00022840"/>
    </source>
</evidence>
<dbReference type="InterPro" id="IPR003395">
    <property type="entry name" value="RecF/RecN/SMC_N"/>
</dbReference>
<dbReference type="Gene3D" id="1.20.1060.20">
    <property type="match status" value="1"/>
</dbReference>
<gene>
    <name evidence="15" type="primary">Contig17804.g18930</name>
    <name evidence="15" type="ORF">STYLEM_356</name>
</gene>
<dbReference type="OMA" id="THNKIAM"/>
<evidence type="ECO:0000259" key="14">
    <source>
        <dbReference type="SMART" id="SM00968"/>
    </source>
</evidence>
<evidence type="ECO:0000256" key="10">
    <source>
        <dbReference type="ARBA" id="ARBA00023306"/>
    </source>
</evidence>
<dbReference type="PANTHER" id="PTHR43977">
    <property type="entry name" value="STRUCTURAL MAINTENANCE OF CHROMOSOMES PROTEIN 3"/>
    <property type="match status" value="1"/>
</dbReference>
<dbReference type="Proteomes" id="UP000039865">
    <property type="component" value="Unassembled WGS sequence"/>
</dbReference>
<comment type="similarity">
    <text evidence="2">Belongs to the SMC family. SMC2 subfamily.</text>
</comment>
<evidence type="ECO:0000256" key="11">
    <source>
        <dbReference type="PIRNR" id="PIRNR005719"/>
    </source>
</evidence>
<keyword evidence="8" id="KW-0226">DNA condensation</keyword>
<comment type="subcellular location">
    <subcellularLocation>
        <location evidence="1 11">Nucleus</location>
    </subcellularLocation>
</comment>
<dbReference type="Pfam" id="PF02463">
    <property type="entry name" value="SMC_N"/>
    <property type="match status" value="1"/>
</dbReference>
<dbReference type="InterPro" id="IPR036277">
    <property type="entry name" value="SMC_hinge_sf"/>
</dbReference>
<keyword evidence="6" id="KW-0067">ATP-binding</keyword>
<evidence type="ECO:0000256" key="9">
    <source>
        <dbReference type="ARBA" id="ARBA00023242"/>
    </source>
</evidence>
<dbReference type="Gene3D" id="3.30.70.1620">
    <property type="match status" value="1"/>
</dbReference>
<evidence type="ECO:0000313" key="15">
    <source>
        <dbReference type="EMBL" id="CDW71413.1"/>
    </source>
</evidence>
<feature type="coiled-coil region" evidence="12">
    <location>
        <begin position="427"/>
        <end position="478"/>
    </location>
</feature>
<dbReference type="SMART" id="SM00968">
    <property type="entry name" value="SMC_hinge"/>
    <property type="match status" value="1"/>
</dbReference>
<keyword evidence="7 12" id="KW-0175">Coiled coil</keyword>
<dbReference type="InParanoid" id="A0A077ZNB8"/>
<dbReference type="GO" id="GO:0030261">
    <property type="term" value="P:chromosome condensation"/>
    <property type="evidence" value="ECO:0007669"/>
    <property type="project" value="UniProtKB-KW"/>
</dbReference>
<feature type="compositionally biased region" description="Polar residues" evidence="13">
    <location>
        <begin position="1163"/>
        <end position="1180"/>
    </location>
</feature>
<keyword evidence="16" id="KW-1185">Reference proteome</keyword>
<dbReference type="GO" id="GO:0051301">
    <property type="term" value="P:cell division"/>
    <property type="evidence" value="ECO:0007669"/>
    <property type="project" value="UniProtKB-KW"/>
</dbReference>
<dbReference type="GO" id="GO:0005694">
    <property type="term" value="C:chromosome"/>
    <property type="evidence" value="ECO:0007669"/>
    <property type="project" value="InterPro"/>
</dbReference>
<sequence length="1200" mass="139379">MYILEITLDGFKSYSVRTVIDKFDPQFNAITGLNGSGKSNILDAICFVLGISQLANVRAEKLQELVYKQGNSGVTKATVTITFDNSNKDQSPPGYSDLNKISVTRTVENQKSKYYINGSTSTAEKVKSLFCSVKLNVNNPHFLIMQGRVTKVINMKPMEILGLIEEAAGISLYQNKKDQTMALIRKKDAKLQEIDKILEDDVNPQLEQLRKDKEEYALFKSNEGLIQENEKILVAYEYFDIHKFLSGSDRELEKKRNERLKYERDITNKTQEVETLKVQLSQIQKQTNSTKEEETLKRQINGIEKSILTESLEMEKLQNSERAFLLIQKEAQTSIDKLQNEINKLIKKITDIDSESLGQIEKDIEQKKDQIRDLEKEVKMIKEGKDNKGSAQEAINKAMTLYQNEIKLKTNVINDAEKDFSRRQNESKTFEKDIQVIKAEIQKIERQIDEKKYELSEYQNMREDKHRIERQIHEIEGEINKMGQVSNLYHFNYRVPHEQFDKRLVCGKLLQLFKIQDSKYEQALEAAAGGKLYNVVVQNERVSKELIQNKCVGYNVTYIPLNVIRSDTPRPDIVQRIKELTQGKARLAKELIEYDPKFEPAMNFAFGNVFVADDEETAKKVSFNNFAKFLCVTLKGDKYNPMGTLEGGYQRNASMLSQIEKYRVSNEKRSELAMNRDELDKKMKRVEQTQQFVDNLKHQMQLKQHEYNLKEQRAREYQQDPMDSQRLKALQDEVEDLKEKINEIGKNEKELLAEIANYKQEIKNLDNAKGNDKEKYFIDKIKQSQQQRDALQKKLASIRDQKNTYEIKIDENKQEIAQYTKKVEDEQKRLQKEISDMPNLSNSLIQNQKLLEQKRAELEKCEGERAKANKDLEVLTDKKLRKEKEIDGLQVELKDHNIFMKKYEQKIKDYENAMNEMLGQHKWIEQERDFFGVAGHKYHFEKINMNQIRDETRRIKDENDGLKKRINLKVDAMFEKTEQQYQDLQKKKETTMQNKAQFEATIAELDELKNVEVERTYKAVNKYCSEIFSTLLQGAMAKLVPPEGKTVLEGLELKVGFSGSWKESLSELSGGQRSLLALSLILALLKYHPAPLYILDEIDSALDLSHTQNIGIMIRKFFQNSQFIIVSLKEGLFQNANVLFKVQFVDSRSTVKRFQVRKGNSGGNENMNDQSMMIQQSKPSNNNKKRGRGGKNDDDDDMSF</sequence>
<proteinExistence type="inferred from homology"/>
<dbReference type="GO" id="GO:0016887">
    <property type="term" value="F:ATP hydrolysis activity"/>
    <property type="evidence" value="ECO:0007669"/>
    <property type="project" value="InterPro"/>
</dbReference>
<evidence type="ECO:0000256" key="2">
    <source>
        <dbReference type="ARBA" id="ARBA00005231"/>
    </source>
</evidence>
<keyword evidence="4" id="KW-0547">Nucleotide-binding</keyword>
<name>A0A077ZNB8_STYLE</name>
<keyword evidence="10" id="KW-0131">Cell cycle</keyword>
<feature type="coiled-coil region" evidence="12">
    <location>
        <begin position="245"/>
        <end position="293"/>
    </location>
</feature>
<organism evidence="15 16">
    <name type="scientific">Stylonychia lemnae</name>
    <name type="common">Ciliate</name>
    <dbReference type="NCBI Taxonomy" id="5949"/>
    <lineage>
        <taxon>Eukaryota</taxon>
        <taxon>Sar</taxon>
        <taxon>Alveolata</taxon>
        <taxon>Ciliophora</taxon>
        <taxon>Intramacronucleata</taxon>
        <taxon>Spirotrichea</taxon>
        <taxon>Stichotrichia</taxon>
        <taxon>Sporadotrichida</taxon>
        <taxon>Oxytrichidae</taxon>
        <taxon>Stylonychinae</taxon>
        <taxon>Stylonychia</taxon>
    </lineage>
</organism>
<dbReference type="PIRSF" id="PIRSF005719">
    <property type="entry name" value="SMC"/>
    <property type="match status" value="1"/>
</dbReference>
<feature type="coiled-coil region" evidence="12">
    <location>
        <begin position="328"/>
        <end position="384"/>
    </location>
</feature>